<dbReference type="PRINTS" id="PR00252">
    <property type="entry name" value="NRIONCHANNEL"/>
</dbReference>
<dbReference type="PANTHER" id="PTHR18945">
    <property type="entry name" value="NEUROTRANSMITTER GATED ION CHANNEL"/>
    <property type="match status" value="1"/>
</dbReference>
<accession>A0ABN8IKU5</accession>
<dbReference type="SUPFAM" id="SSF63712">
    <property type="entry name" value="Nicotinic receptor ligand binding domain-like"/>
    <property type="match status" value="1"/>
</dbReference>
<dbReference type="Gene3D" id="2.70.170.10">
    <property type="entry name" value="Neurotransmitter-gated ion-channel ligand-binding domain"/>
    <property type="match status" value="1"/>
</dbReference>
<evidence type="ECO:0000256" key="4">
    <source>
        <dbReference type="ARBA" id="ARBA00023136"/>
    </source>
</evidence>
<dbReference type="CDD" id="cd18989">
    <property type="entry name" value="LGIC_ECD_cation"/>
    <property type="match status" value="1"/>
</dbReference>
<dbReference type="SUPFAM" id="SSF90112">
    <property type="entry name" value="Neurotransmitter-gated ion-channel transmembrane pore"/>
    <property type="match status" value="1"/>
</dbReference>
<evidence type="ECO:0000256" key="5">
    <source>
        <dbReference type="SAM" id="Phobius"/>
    </source>
</evidence>
<dbReference type="InterPro" id="IPR036719">
    <property type="entry name" value="Neuro-gated_channel_TM_sf"/>
</dbReference>
<organism evidence="8 9">
    <name type="scientific">Iphiclides podalirius</name>
    <name type="common">scarce swallowtail</name>
    <dbReference type="NCBI Taxonomy" id="110791"/>
    <lineage>
        <taxon>Eukaryota</taxon>
        <taxon>Metazoa</taxon>
        <taxon>Ecdysozoa</taxon>
        <taxon>Arthropoda</taxon>
        <taxon>Hexapoda</taxon>
        <taxon>Insecta</taxon>
        <taxon>Pterygota</taxon>
        <taxon>Neoptera</taxon>
        <taxon>Endopterygota</taxon>
        <taxon>Lepidoptera</taxon>
        <taxon>Glossata</taxon>
        <taxon>Ditrysia</taxon>
        <taxon>Papilionoidea</taxon>
        <taxon>Papilionidae</taxon>
        <taxon>Papilioninae</taxon>
        <taxon>Iphiclides</taxon>
    </lineage>
</organism>
<evidence type="ECO:0000256" key="1">
    <source>
        <dbReference type="ARBA" id="ARBA00004141"/>
    </source>
</evidence>
<evidence type="ECO:0000259" key="7">
    <source>
        <dbReference type="Pfam" id="PF02931"/>
    </source>
</evidence>
<evidence type="ECO:0000256" key="6">
    <source>
        <dbReference type="SAM" id="SignalP"/>
    </source>
</evidence>
<dbReference type="Gene3D" id="1.20.58.390">
    <property type="entry name" value="Neurotransmitter-gated ion-channel transmembrane domain"/>
    <property type="match status" value="1"/>
</dbReference>
<evidence type="ECO:0000256" key="3">
    <source>
        <dbReference type="ARBA" id="ARBA00022989"/>
    </source>
</evidence>
<feature type="domain" description="Neurotransmitter-gated ion-channel ligand-binding" evidence="7">
    <location>
        <begin position="45"/>
        <end position="192"/>
    </location>
</feature>
<evidence type="ECO:0000313" key="8">
    <source>
        <dbReference type="EMBL" id="CAH2060938.1"/>
    </source>
</evidence>
<comment type="subcellular location">
    <subcellularLocation>
        <location evidence="1">Membrane</location>
        <topology evidence="1">Multi-pass membrane protein</topology>
    </subcellularLocation>
</comment>
<feature type="non-terminal residue" evidence="8">
    <location>
        <position position="378"/>
    </location>
</feature>
<keyword evidence="6" id="KW-0732">Signal</keyword>
<feature type="signal peptide" evidence="6">
    <location>
        <begin position="1"/>
        <end position="18"/>
    </location>
</feature>
<dbReference type="InterPro" id="IPR006201">
    <property type="entry name" value="Neur_channel"/>
</dbReference>
<feature type="chain" id="PRO_5047238698" description="Neurotransmitter-gated ion-channel ligand-binding domain-containing protein" evidence="6">
    <location>
        <begin position="19"/>
        <end position="378"/>
    </location>
</feature>
<dbReference type="Pfam" id="PF02931">
    <property type="entry name" value="Neur_chan_LBD"/>
    <property type="match status" value="1"/>
</dbReference>
<keyword evidence="9" id="KW-1185">Reference proteome</keyword>
<keyword evidence="4 5" id="KW-0472">Membrane</keyword>
<gene>
    <name evidence="8" type="ORF">IPOD504_LOCUS11243</name>
</gene>
<keyword evidence="2 5" id="KW-0812">Transmembrane</keyword>
<dbReference type="InterPro" id="IPR006202">
    <property type="entry name" value="Neur_chan_lig-bd"/>
</dbReference>
<feature type="transmembrane region" description="Helical" evidence="5">
    <location>
        <begin position="266"/>
        <end position="285"/>
    </location>
</feature>
<evidence type="ECO:0000256" key="2">
    <source>
        <dbReference type="ARBA" id="ARBA00022692"/>
    </source>
</evidence>
<proteinExistence type="predicted"/>
<dbReference type="EMBL" id="OW152839">
    <property type="protein sequence ID" value="CAH2060938.1"/>
    <property type="molecule type" value="Genomic_DNA"/>
</dbReference>
<name>A0ABN8IKU5_9NEOP</name>
<reference evidence="8" key="1">
    <citation type="submission" date="2022-03" db="EMBL/GenBank/DDBJ databases">
        <authorList>
            <person name="Martin H S."/>
        </authorList>
    </citation>
    <scope>NUCLEOTIDE SEQUENCE</scope>
</reference>
<dbReference type="Proteomes" id="UP000837857">
    <property type="component" value="Chromosome 27"/>
</dbReference>
<evidence type="ECO:0000313" key="9">
    <source>
        <dbReference type="Proteomes" id="UP000837857"/>
    </source>
</evidence>
<feature type="transmembrane region" description="Helical" evidence="5">
    <location>
        <begin position="234"/>
        <end position="254"/>
    </location>
</feature>
<dbReference type="InterPro" id="IPR036734">
    <property type="entry name" value="Neur_chan_lig-bd_sf"/>
</dbReference>
<feature type="transmembrane region" description="Helical" evidence="5">
    <location>
        <begin position="297"/>
        <end position="318"/>
    </location>
</feature>
<dbReference type="InterPro" id="IPR038050">
    <property type="entry name" value="Neuro_actylchol_rec"/>
</dbReference>
<keyword evidence="3 5" id="KW-1133">Transmembrane helix</keyword>
<protein>
    <recommendedName>
        <fullName evidence="7">Neurotransmitter-gated ion-channel ligand-binding domain-containing protein</fullName>
    </recommendedName>
</protein>
<sequence>MNLFVCALLLFLLHTSDSEDCVIDNRSRKTAWEQQLRKDLILCSDRYEPPDINNTEVFLKLMLKSFYFDSKEEILSINTWLPIFWRDPRLAWKPEEYDGITEVLLPSMLIWTPKLKLFNAVGTASFDEIDFYVNHCRIHNDGSVACIPRILHQSVCSTKLKDWPYDTQNCTFKFGTRSKRERVTFTLNSSRPADDAVVLAAEYGPGWNIIDQTSGEDPNATVQFYFTFVLKRHGVGLAAVVVAPPLVLSALILTSMLMNVDDGIRLALLCFSLLSQLFFLQEISSDIPKNGADTPTVLFYLRSTIILTLMAIGITFILRHLKRKSSPPPIIIMVSTEKIYNSHGKCLIWPRMDGFAKDWSGIAHDREEWKKWKEAFTQ</sequence>